<dbReference type="AlphaFoldDB" id="A0A0E9UJE6"/>
<name>A0A0E9UJE6_ANGAN</name>
<evidence type="ECO:0000313" key="2">
    <source>
        <dbReference type="EMBL" id="JAH65390.1"/>
    </source>
</evidence>
<reference evidence="2" key="1">
    <citation type="submission" date="2014-11" db="EMBL/GenBank/DDBJ databases">
        <authorList>
            <person name="Amaro Gonzalez C."/>
        </authorList>
    </citation>
    <scope>NUCLEOTIDE SEQUENCE</scope>
</reference>
<dbReference type="EMBL" id="GBXM01043187">
    <property type="protein sequence ID" value="JAH65390.1"/>
    <property type="molecule type" value="Transcribed_RNA"/>
</dbReference>
<protein>
    <submittedName>
        <fullName evidence="2">Uncharacterized protein</fullName>
    </submittedName>
</protein>
<evidence type="ECO:0000256" key="1">
    <source>
        <dbReference type="SAM" id="MobiDB-lite"/>
    </source>
</evidence>
<organism evidence="2">
    <name type="scientific">Anguilla anguilla</name>
    <name type="common">European freshwater eel</name>
    <name type="synonym">Muraena anguilla</name>
    <dbReference type="NCBI Taxonomy" id="7936"/>
    <lineage>
        <taxon>Eukaryota</taxon>
        <taxon>Metazoa</taxon>
        <taxon>Chordata</taxon>
        <taxon>Craniata</taxon>
        <taxon>Vertebrata</taxon>
        <taxon>Euteleostomi</taxon>
        <taxon>Actinopterygii</taxon>
        <taxon>Neopterygii</taxon>
        <taxon>Teleostei</taxon>
        <taxon>Anguilliformes</taxon>
        <taxon>Anguillidae</taxon>
        <taxon>Anguilla</taxon>
    </lineage>
</organism>
<reference evidence="2" key="2">
    <citation type="journal article" date="2015" name="Fish Shellfish Immunol.">
        <title>Early steps in the European eel (Anguilla anguilla)-Vibrio vulnificus interaction in the gills: Role of the RtxA13 toxin.</title>
        <authorList>
            <person name="Callol A."/>
            <person name="Pajuelo D."/>
            <person name="Ebbesson L."/>
            <person name="Teles M."/>
            <person name="MacKenzie S."/>
            <person name="Amaro C."/>
        </authorList>
    </citation>
    <scope>NUCLEOTIDE SEQUENCE</scope>
</reference>
<accession>A0A0E9UJE6</accession>
<sequence>MQWPLGSRTPRVRCAVNARRKSVISKNSCERVTQNDDKPAKRRAWMSLDRH</sequence>
<feature type="region of interest" description="Disordered" evidence="1">
    <location>
        <begin position="23"/>
        <end position="51"/>
    </location>
</feature>
<proteinExistence type="predicted"/>